<dbReference type="OrthoDB" id="1428328at2"/>
<keyword evidence="1" id="KW-0472">Membrane</keyword>
<reference evidence="2 3" key="1">
    <citation type="submission" date="2019-04" db="EMBL/GenBank/DDBJ databases">
        <title>Lacinutrix sp. nov., isolated from marine water.</title>
        <authorList>
            <person name="Kim W."/>
        </authorList>
    </citation>
    <scope>NUCLEOTIDE SEQUENCE [LARGE SCALE GENOMIC DNA]</scope>
    <source>
        <strain evidence="2 3">CAU 1491</strain>
    </source>
</reference>
<accession>A0A4U0ER27</accession>
<feature type="transmembrane region" description="Helical" evidence="1">
    <location>
        <begin position="203"/>
        <end position="223"/>
    </location>
</feature>
<feature type="transmembrane region" description="Helical" evidence="1">
    <location>
        <begin position="235"/>
        <end position="256"/>
    </location>
</feature>
<evidence type="ECO:0000313" key="2">
    <source>
        <dbReference type="EMBL" id="TJY34008.1"/>
    </source>
</evidence>
<comment type="caution">
    <text evidence="2">The sequence shown here is derived from an EMBL/GenBank/DDBJ whole genome shotgun (WGS) entry which is preliminary data.</text>
</comment>
<evidence type="ECO:0000256" key="1">
    <source>
        <dbReference type="SAM" id="Phobius"/>
    </source>
</evidence>
<name>A0A4U0ER27_9FLAO</name>
<dbReference type="RefSeq" id="WP_136844359.1">
    <property type="nucleotide sequence ID" value="NZ_SUPL01000006.1"/>
</dbReference>
<keyword evidence="3" id="KW-1185">Reference proteome</keyword>
<protein>
    <submittedName>
        <fullName evidence="2">Uncharacterized protein</fullName>
    </submittedName>
</protein>
<gene>
    <name evidence="2" type="ORF">E5167_11845</name>
</gene>
<dbReference type="AlphaFoldDB" id="A0A4U0ER27"/>
<dbReference type="Proteomes" id="UP000307657">
    <property type="component" value="Unassembled WGS sequence"/>
</dbReference>
<keyword evidence="1" id="KW-0812">Transmembrane</keyword>
<dbReference type="EMBL" id="SUPL01000006">
    <property type="protein sequence ID" value="TJY34008.1"/>
    <property type="molecule type" value="Genomic_DNA"/>
</dbReference>
<evidence type="ECO:0000313" key="3">
    <source>
        <dbReference type="Proteomes" id="UP000307657"/>
    </source>
</evidence>
<sequence length="338" mass="38292">MATKQQYEQLIEQINANYEKLTEFQIEDLVRENELGSQLSFKDAESTIIKTIDLFNRAKTVNYEDVPYNLLNNFNNQLKAANDRFDSFKSFNPNQNNPVNQRDSLITQLDNQYDGYYQHTLPILTVGLLSGNDLSVQQAKIDQLVSDLDKKTKETEKKGEEYLTQLDETLKSAEEAAAKVGVSRHSQIFNTESTEHERQSKIWLKWTVGVLIAIVVAAIIFIFVFPDTTSSSAEIIQFSITKVIVLSAMFYGLSICNRNYKAHKHNATLNKHRQNALSTFETFAKAAGTDAQTKNAVLIEATHTIFSNQQTGYLNSEKDNESSNKIVEIIKNVATNKE</sequence>
<proteinExistence type="predicted"/>
<organism evidence="2 3">
    <name type="scientific">Pontimicrobium aquaticum</name>
    <dbReference type="NCBI Taxonomy" id="2565367"/>
    <lineage>
        <taxon>Bacteria</taxon>
        <taxon>Pseudomonadati</taxon>
        <taxon>Bacteroidota</taxon>
        <taxon>Flavobacteriia</taxon>
        <taxon>Flavobacteriales</taxon>
        <taxon>Flavobacteriaceae</taxon>
        <taxon>Pontimicrobium</taxon>
    </lineage>
</organism>
<keyword evidence="1" id="KW-1133">Transmembrane helix</keyword>